<feature type="domain" description="RIO-type" evidence="10">
    <location>
        <begin position="2"/>
        <end position="61"/>
    </location>
</feature>
<evidence type="ECO:0000256" key="4">
    <source>
        <dbReference type="ARBA" id="ARBA00022741"/>
    </source>
</evidence>
<keyword evidence="2" id="KW-0723">Serine/threonine-protein kinase</keyword>
<evidence type="ECO:0000256" key="7">
    <source>
        <dbReference type="ARBA" id="ARBA00047899"/>
    </source>
</evidence>
<evidence type="ECO:0000256" key="8">
    <source>
        <dbReference type="ARBA" id="ARBA00048679"/>
    </source>
</evidence>
<dbReference type="InterPro" id="IPR018934">
    <property type="entry name" value="RIO_dom"/>
</dbReference>
<comment type="catalytic activity">
    <reaction evidence="8">
        <text>L-seryl-[protein] + ATP = O-phospho-L-seryl-[protein] + ADP + H(+)</text>
        <dbReference type="Rhea" id="RHEA:17989"/>
        <dbReference type="Rhea" id="RHEA-COMP:9863"/>
        <dbReference type="Rhea" id="RHEA-COMP:11604"/>
        <dbReference type="ChEBI" id="CHEBI:15378"/>
        <dbReference type="ChEBI" id="CHEBI:29999"/>
        <dbReference type="ChEBI" id="CHEBI:30616"/>
        <dbReference type="ChEBI" id="CHEBI:83421"/>
        <dbReference type="ChEBI" id="CHEBI:456216"/>
        <dbReference type="EC" id="2.7.11.1"/>
    </reaction>
</comment>
<evidence type="ECO:0000256" key="2">
    <source>
        <dbReference type="ARBA" id="ARBA00022527"/>
    </source>
</evidence>
<keyword evidence="6" id="KW-0067">ATP-binding</keyword>
<keyword evidence="5" id="KW-0418">Kinase</keyword>
<dbReference type="AlphaFoldDB" id="A0AAW1XUK6"/>
<reference evidence="11 12" key="1">
    <citation type="journal article" date="2023" name="G3 (Bethesda)">
        <title>A chromosome-length genome assembly and annotation of blackberry (Rubus argutus, cv. 'Hillquist').</title>
        <authorList>
            <person name="Bruna T."/>
            <person name="Aryal R."/>
            <person name="Dudchenko O."/>
            <person name="Sargent D.J."/>
            <person name="Mead D."/>
            <person name="Buti M."/>
            <person name="Cavallini A."/>
            <person name="Hytonen T."/>
            <person name="Andres J."/>
            <person name="Pham M."/>
            <person name="Weisz D."/>
            <person name="Mascagni F."/>
            <person name="Usai G."/>
            <person name="Natali L."/>
            <person name="Bassil N."/>
            <person name="Fernandez G.E."/>
            <person name="Lomsadze A."/>
            <person name="Armour M."/>
            <person name="Olukolu B."/>
            <person name="Poorten T."/>
            <person name="Britton C."/>
            <person name="Davik J."/>
            <person name="Ashrafi H."/>
            <person name="Aiden E.L."/>
            <person name="Borodovsky M."/>
            <person name="Worthington M."/>
        </authorList>
    </citation>
    <scope>NUCLEOTIDE SEQUENCE [LARGE SCALE GENOMIC DNA]</scope>
    <source>
        <strain evidence="11">PI 553951</strain>
    </source>
</reference>
<evidence type="ECO:0000256" key="1">
    <source>
        <dbReference type="ARBA" id="ARBA00012513"/>
    </source>
</evidence>
<dbReference type="Gene3D" id="1.10.510.10">
    <property type="entry name" value="Transferase(Phosphotransferase) domain 1"/>
    <property type="match status" value="1"/>
</dbReference>
<dbReference type="Pfam" id="PF01163">
    <property type="entry name" value="RIO1"/>
    <property type="match status" value="1"/>
</dbReference>
<dbReference type="InterPro" id="IPR011009">
    <property type="entry name" value="Kinase-like_dom_sf"/>
</dbReference>
<dbReference type="Proteomes" id="UP001457282">
    <property type="component" value="Unassembled WGS sequence"/>
</dbReference>
<evidence type="ECO:0000313" key="12">
    <source>
        <dbReference type="Proteomes" id="UP001457282"/>
    </source>
</evidence>
<evidence type="ECO:0000259" key="10">
    <source>
        <dbReference type="Pfam" id="PF01163"/>
    </source>
</evidence>
<accession>A0AAW1XUK6</accession>
<keyword evidence="12" id="KW-1185">Reference proteome</keyword>
<dbReference type="InterPro" id="IPR051272">
    <property type="entry name" value="RIO-type_Ser/Thr_kinase"/>
</dbReference>
<keyword evidence="4" id="KW-0547">Nucleotide-binding</keyword>
<proteinExistence type="predicted"/>
<dbReference type="EC" id="2.7.11.1" evidence="1"/>
<evidence type="ECO:0000256" key="3">
    <source>
        <dbReference type="ARBA" id="ARBA00022679"/>
    </source>
</evidence>
<dbReference type="PANTHER" id="PTHR45723">
    <property type="entry name" value="SERINE/THREONINE-PROTEIN KINASE RIO1"/>
    <property type="match status" value="1"/>
</dbReference>
<protein>
    <recommendedName>
        <fullName evidence="1">non-specific serine/threonine protein kinase</fullName>
        <ecNumber evidence="1">2.7.11.1</ecNumber>
    </recommendedName>
</protein>
<comment type="caution">
    <text evidence="11">The sequence shown here is derived from an EMBL/GenBank/DDBJ whole genome shotgun (WGS) entry which is preliminary data.</text>
</comment>
<evidence type="ECO:0000313" key="11">
    <source>
        <dbReference type="EMBL" id="KAK9940415.1"/>
    </source>
</evidence>
<organism evidence="11 12">
    <name type="scientific">Rubus argutus</name>
    <name type="common">Southern blackberry</name>
    <dbReference type="NCBI Taxonomy" id="59490"/>
    <lineage>
        <taxon>Eukaryota</taxon>
        <taxon>Viridiplantae</taxon>
        <taxon>Streptophyta</taxon>
        <taxon>Embryophyta</taxon>
        <taxon>Tracheophyta</taxon>
        <taxon>Spermatophyta</taxon>
        <taxon>Magnoliopsida</taxon>
        <taxon>eudicotyledons</taxon>
        <taxon>Gunneridae</taxon>
        <taxon>Pentapetalae</taxon>
        <taxon>rosids</taxon>
        <taxon>fabids</taxon>
        <taxon>Rosales</taxon>
        <taxon>Rosaceae</taxon>
        <taxon>Rosoideae</taxon>
        <taxon>Rosoideae incertae sedis</taxon>
        <taxon>Rubus</taxon>
    </lineage>
</organism>
<evidence type="ECO:0000256" key="9">
    <source>
        <dbReference type="SAM" id="MobiDB-lite"/>
    </source>
</evidence>
<evidence type="ECO:0000256" key="6">
    <source>
        <dbReference type="ARBA" id="ARBA00022840"/>
    </source>
</evidence>
<gene>
    <name evidence="11" type="ORF">M0R45_017077</name>
</gene>
<feature type="region of interest" description="Disordered" evidence="9">
    <location>
        <begin position="182"/>
        <end position="213"/>
    </location>
</feature>
<name>A0AAW1XUK6_RUBAR</name>
<keyword evidence="3" id="KW-0808">Transferase</keyword>
<dbReference type="EMBL" id="JBEDUW010000003">
    <property type="protein sequence ID" value="KAK9940415.1"/>
    <property type="molecule type" value="Genomic_DNA"/>
</dbReference>
<comment type="catalytic activity">
    <reaction evidence="7">
        <text>L-threonyl-[protein] + ATP = O-phospho-L-threonyl-[protein] + ADP + H(+)</text>
        <dbReference type="Rhea" id="RHEA:46608"/>
        <dbReference type="Rhea" id="RHEA-COMP:11060"/>
        <dbReference type="Rhea" id="RHEA-COMP:11605"/>
        <dbReference type="ChEBI" id="CHEBI:15378"/>
        <dbReference type="ChEBI" id="CHEBI:30013"/>
        <dbReference type="ChEBI" id="CHEBI:30616"/>
        <dbReference type="ChEBI" id="CHEBI:61977"/>
        <dbReference type="ChEBI" id="CHEBI:456216"/>
        <dbReference type="EC" id="2.7.11.1"/>
    </reaction>
</comment>
<dbReference type="SUPFAM" id="SSF56112">
    <property type="entry name" value="Protein kinase-like (PK-like)"/>
    <property type="match status" value="1"/>
</dbReference>
<evidence type="ECO:0000256" key="5">
    <source>
        <dbReference type="ARBA" id="ARBA00022777"/>
    </source>
</evidence>
<dbReference type="GO" id="GO:0005524">
    <property type="term" value="F:ATP binding"/>
    <property type="evidence" value="ECO:0007669"/>
    <property type="project" value="UniProtKB-KW"/>
</dbReference>
<sequence>MDQLIIAMRMLYQKAKLVHADLSKFSILYFEGHLYIIDVSQAVDLNDPSANGFLCKDCLYVSGGQLSGYVHYKVVARGSISAEDELADSLFMQSFIARALEHVKNVEADAIWITCDKDAEDMYYNTITGLEQALSRVQVVHLKLNPTMVAMKKTQVIPDSSFGIKAHHPLEKKVAIKDFKKKVKEQKREARKHKAPKTVKKRKKKLSKPCKTR</sequence>
<dbReference type="GO" id="GO:0004674">
    <property type="term" value="F:protein serine/threonine kinase activity"/>
    <property type="evidence" value="ECO:0007669"/>
    <property type="project" value="UniProtKB-KW"/>
</dbReference>